<evidence type="ECO:0000313" key="10">
    <source>
        <dbReference type="EMBL" id="PMB68230.1"/>
    </source>
</evidence>
<dbReference type="PROSITE" id="PS50157">
    <property type="entry name" value="ZINC_FINGER_C2H2_2"/>
    <property type="match status" value="6"/>
</dbReference>
<organism evidence="10 11">
    <name type="scientific">Beauveria bassiana</name>
    <name type="common">White muscardine disease fungus</name>
    <name type="synonym">Tritirachium shiotae</name>
    <dbReference type="NCBI Taxonomy" id="176275"/>
    <lineage>
        <taxon>Eukaryota</taxon>
        <taxon>Fungi</taxon>
        <taxon>Dikarya</taxon>
        <taxon>Ascomycota</taxon>
        <taxon>Pezizomycotina</taxon>
        <taxon>Sordariomycetes</taxon>
        <taxon>Hypocreomycetidae</taxon>
        <taxon>Hypocreales</taxon>
        <taxon>Cordycipitaceae</taxon>
        <taxon>Beauveria</taxon>
    </lineage>
</organism>
<evidence type="ECO:0000313" key="11">
    <source>
        <dbReference type="Proteomes" id="UP000235728"/>
    </source>
</evidence>
<evidence type="ECO:0000256" key="2">
    <source>
        <dbReference type="ARBA" id="ARBA00022723"/>
    </source>
</evidence>
<dbReference type="FunFam" id="3.30.160.60:FF:000125">
    <property type="entry name" value="Putative zinc finger protein 143"/>
    <property type="match status" value="1"/>
</dbReference>
<evidence type="ECO:0000256" key="6">
    <source>
        <dbReference type="ARBA" id="ARBA00023242"/>
    </source>
</evidence>
<evidence type="ECO:0000256" key="1">
    <source>
        <dbReference type="ARBA" id="ARBA00004123"/>
    </source>
</evidence>
<evidence type="ECO:0000256" key="8">
    <source>
        <dbReference type="SAM" id="MobiDB-lite"/>
    </source>
</evidence>
<feature type="domain" description="C2H2-type" evidence="9">
    <location>
        <begin position="102"/>
        <end position="132"/>
    </location>
</feature>
<dbReference type="Pfam" id="PF00096">
    <property type="entry name" value="zf-C2H2"/>
    <property type="match status" value="5"/>
</dbReference>
<comment type="caution">
    <text evidence="10">The sequence shown here is derived from an EMBL/GenBank/DDBJ whole genome shotgun (WGS) entry which is preliminary data.</text>
</comment>
<dbReference type="PANTHER" id="PTHR19818:SF139">
    <property type="entry name" value="PAIR-RULE PROTEIN ODD-PAIRED"/>
    <property type="match status" value="1"/>
</dbReference>
<reference evidence="10 11" key="1">
    <citation type="journal article" date="2016" name="Appl. Microbiol. Biotechnol.">
        <title>Characterization of T-DNA insertion mutants with decreased virulence in the entomopathogenic fungus Beauveria bassiana JEF-007.</title>
        <authorList>
            <person name="Kim S."/>
            <person name="Lee S.J."/>
            <person name="Nai Y.S."/>
            <person name="Yu J.S."/>
            <person name="Lee M.R."/>
            <person name="Yang Y.T."/>
            <person name="Kim J.S."/>
        </authorList>
    </citation>
    <scope>NUCLEOTIDE SEQUENCE [LARGE SCALE GENOMIC DNA]</scope>
    <source>
        <strain evidence="10 11">JEF-007</strain>
    </source>
</reference>
<dbReference type="InterPro" id="IPR013087">
    <property type="entry name" value="Znf_C2H2_type"/>
</dbReference>
<keyword evidence="4 7" id="KW-0863">Zinc-finger</keyword>
<dbReference type="FunFam" id="3.30.160.60:FF:001102">
    <property type="entry name" value="Transcription factor IIIA"/>
    <property type="match status" value="1"/>
</dbReference>
<protein>
    <submittedName>
        <fullName evidence="10">Transcription factor IIIA</fullName>
    </submittedName>
</protein>
<accession>A0A2N6NLS5</accession>
<feature type="region of interest" description="Disordered" evidence="8">
    <location>
        <begin position="362"/>
        <end position="383"/>
    </location>
</feature>
<dbReference type="InterPro" id="IPR050329">
    <property type="entry name" value="GLI_C2H2-zinc-finger"/>
</dbReference>
<feature type="domain" description="C2H2-type" evidence="9">
    <location>
        <begin position="72"/>
        <end position="101"/>
    </location>
</feature>
<keyword evidence="3" id="KW-0677">Repeat</keyword>
<dbReference type="GO" id="GO:0008270">
    <property type="term" value="F:zinc ion binding"/>
    <property type="evidence" value="ECO:0007669"/>
    <property type="project" value="UniProtKB-KW"/>
</dbReference>
<feature type="domain" description="C2H2-type" evidence="9">
    <location>
        <begin position="163"/>
        <end position="191"/>
    </location>
</feature>
<sequence length="523" mass="57898">MNKRSAEHESFEAYPAKRLQSDTLDSIYPIIDAGEDDATTAETPSSFAGDVDSPVTVATTPRAKFPSDLKTLPCTWPGCPKTFNRPARLRDHLNSHTNSRPFRCTWAGCDKDYIEDKHLKQHVKAVHTNERKHVCQREGCGKSFVTGTRLKRHQAVHEGADRFRCPDCGQSFRKKETLHKHVLKEHKGESPHQCAEPGCDAKFESKGALKRHQQKVHGDLKFWCSECALQKGPDGREKHVGFTTHPLLLAHMKREHQDCMFCDFTSSSQAEMVSHIDVHHSGKTVDDRRTWACDHAGCVKSFTKKSNLRAHQRTAHEGFRFVCGEVDLTGAVGLDAWSNADGCGGKFCTKVRLEDHVRYIHLRQERPPKPAPRSPAADDGEDNEEQAAVLIDELSGVQMQARKPIVCAHCPQVFARYYDLETHLAAAHANAPAPPLEDLFSESGPQRPFSSDLGGLFGGVGGAGPIDDARNADADDDDGAIFAAEMHYEPSRDEWLDDEAGIMLLARNSPALEPHIDPALGSA</sequence>
<dbReference type="GO" id="GO:0000981">
    <property type="term" value="F:DNA-binding transcription factor activity, RNA polymerase II-specific"/>
    <property type="evidence" value="ECO:0007669"/>
    <property type="project" value="UniProtKB-ARBA"/>
</dbReference>
<dbReference type="Proteomes" id="UP000235728">
    <property type="component" value="Unassembled WGS sequence"/>
</dbReference>
<dbReference type="GO" id="GO:0045944">
    <property type="term" value="P:positive regulation of transcription by RNA polymerase II"/>
    <property type="evidence" value="ECO:0007669"/>
    <property type="project" value="UniProtKB-ARBA"/>
</dbReference>
<feature type="domain" description="C2H2-type" evidence="9">
    <location>
        <begin position="192"/>
        <end position="222"/>
    </location>
</feature>
<comment type="subcellular location">
    <subcellularLocation>
        <location evidence="1">Nucleus</location>
    </subcellularLocation>
</comment>
<dbReference type="AlphaFoldDB" id="A0A2N6NLS5"/>
<dbReference type="PROSITE" id="PS00028">
    <property type="entry name" value="ZINC_FINGER_C2H2_1"/>
    <property type="match status" value="7"/>
</dbReference>
<keyword evidence="6" id="KW-0539">Nucleus</keyword>
<name>A0A2N6NLS5_BEABA</name>
<evidence type="ECO:0000256" key="5">
    <source>
        <dbReference type="ARBA" id="ARBA00022833"/>
    </source>
</evidence>
<dbReference type="GO" id="GO:0000978">
    <property type="term" value="F:RNA polymerase II cis-regulatory region sequence-specific DNA binding"/>
    <property type="evidence" value="ECO:0007669"/>
    <property type="project" value="TreeGrafter"/>
</dbReference>
<keyword evidence="2" id="KW-0479">Metal-binding</keyword>
<dbReference type="SUPFAM" id="SSF57667">
    <property type="entry name" value="beta-beta-alpha zinc fingers"/>
    <property type="match status" value="5"/>
</dbReference>
<dbReference type="GO" id="GO:0005634">
    <property type="term" value="C:nucleus"/>
    <property type="evidence" value="ECO:0007669"/>
    <property type="project" value="UniProtKB-SubCell"/>
</dbReference>
<keyword evidence="5" id="KW-0862">Zinc</keyword>
<evidence type="ECO:0000256" key="3">
    <source>
        <dbReference type="ARBA" id="ARBA00022737"/>
    </source>
</evidence>
<evidence type="ECO:0000256" key="7">
    <source>
        <dbReference type="PROSITE-ProRule" id="PRU00042"/>
    </source>
</evidence>
<dbReference type="EMBL" id="MRVG01000006">
    <property type="protein sequence ID" value="PMB68230.1"/>
    <property type="molecule type" value="Genomic_DNA"/>
</dbReference>
<dbReference type="Gene3D" id="3.30.160.60">
    <property type="entry name" value="Classic Zinc Finger"/>
    <property type="match status" value="7"/>
</dbReference>
<dbReference type="SMART" id="SM00355">
    <property type="entry name" value="ZnF_C2H2"/>
    <property type="match status" value="10"/>
</dbReference>
<evidence type="ECO:0000256" key="4">
    <source>
        <dbReference type="ARBA" id="ARBA00022771"/>
    </source>
</evidence>
<dbReference type="PANTHER" id="PTHR19818">
    <property type="entry name" value="ZINC FINGER PROTEIN ZIC AND GLI"/>
    <property type="match status" value="1"/>
</dbReference>
<proteinExistence type="predicted"/>
<dbReference type="InterPro" id="IPR036236">
    <property type="entry name" value="Znf_C2H2_sf"/>
</dbReference>
<gene>
    <name evidence="10" type="primary">sfc2</name>
    <name evidence="10" type="ORF">BM221_006407</name>
</gene>
<feature type="domain" description="C2H2-type" evidence="9">
    <location>
        <begin position="291"/>
        <end position="321"/>
    </location>
</feature>
<dbReference type="OMA" id="MLTGEGY"/>
<evidence type="ECO:0000259" key="9">
    <source>
        <dbReference type="PROSITE" id="PS50157"/>
    </source>
</evidence>
<feature type="domain" description="C2H2-type" evidence="9">
    <location>
        <begin position="133"/>
        <end position="162"/>
    </location>
</feature>